<reference evidence="2 3" key="1">
    <citation type="journal article" date="2017" name="Front. Microbiol.">
        <title>New Insights into the Diversity of the Genus Faecalibacterium.</title>
        <authorList>
            <person name="Benevides L."/>
            <person name="Burman S."/>
            <person name="Martin R."/>
            <person name="Robert V."/>
            <person name="Thomas M."/>
            <person name="Miquel S."/>
            <person name="Chain F."/>
            <person name="Sokol H."/>
            <person name="Bermudez-Humaran L.G."/>
            <person name="Morrison M."/>
            <person name="Langella P."/>
            <person name="Azevedo V.A."/>
            <person name="Chatel J.M."/>
            <person name="Soares S."/>
        </authorList>
    </citation>
    <scope>NUCLEOTIDE SEQUENCE [LARGE SCALE GENOMIC DNA]</scope>
    <source>
        <strain evidence="2 3">AHMP21</strain>
    </source>
</reference>
<dbReference type="CDD" id="cd04301">
    <property type="entry name" value="NAT_SF"/>
    <property type="match status" value="1"/>
</dbReference>
<dbReference type="PANTHER" id="PTHR43415:SF3">
    <property type="entry name" value="GNAT-FAMILY ACETYLTRANSFERASE"/>
    <property type="match status" value="1"/>
</dbReference>
<dbReference type="SUPFAM" id="SSF55729">
    <property type="entry name" value="Acyl-CoA N-acyltransferases (Nat)"/>
    <property type="match status" value="1"/>
</dbReference>
<dbReference type="EMBL" id="NOUW01000027">
    <property type="protein sequence ID" value="PDX89035.1"/>
    <property type="molecule type" value="Genomic_DNA"/>
</dbReference>
<dbReference type="GO" id="GO:0016747">
    <property type="term" value="F:acyltransferase activity, transferring groups other than amino-acyl groups"/>
    <property type="evidence" value="ECO:0007669"/>
    <property type="project" value="InterPro"/>
</dbReference>
<protein>
    <submittedName>
        <fullName evidence="2">GNAT family N-acetyltransferase</fullName>
    </submittedName>
</protein>
<feature type="domain" description="N-acetyltransferase" evidence="1">
    <location>
        <begin position="16"/>
        <end position="181"/>
    </location>
</feature>
<sequence>MKIEPRTFTLPSGEVLTVRSLCADDAEALDAFRNATYSETHFMARYPEEGASLEAMRNWLAGFVESPVNFEVGAFAGEKLVGEFGVAQVRPHIKYRHRAVMGISVRKDYWGCGLGSYLMQLAIDQTRANGFEQLELGVYSDNARAIHLYEKFGFERYGIQPRAFKLKDGTYRDEIIMVKML</sequence>
<dbReference type="InterPro" id="IPR016181">
    <property type="entry name" value="Acyl_CoA_acyltransferase"/>
</dbReference>
<accession>A0A2A7BCF0</accession>
<name>A0A2A7BCF0_9FIRM</name>
<dbReference type="Proteomes" id="UP000220438">
    <property type="component" value="Unassembled WGS sequence"/>
</dbReference>
<evidence type="ECO:0000259" key="1">
    <source>
        <dbReference type="PROSITE" id="PS51186"/>
    </source>
</evidence>
<comment type="caution">
    <text evidence="2">The sequence shown here is derived from an EMBL/GenBank/DDBJ whole genome shotgun (WGS) entry which is preliminary data.</text>
</comment>
<organism evidence="2 3">
    <name type="scientific">Faecalibacterium prausnitzii</name>
    <dbReference type="NCBI Taxonomy" id="853"/>
    <lineage>
        <taxon>Bacteria</taxon>
        <taxon>Bacillati</taxon>
        <taxon>Bacillota</taxon>
        <taxon>Clostridia</taxon>
        <taxon>Eubacteriales</taxon>
        <taxon>Oscillospiraceae</taxon>
        <taxon>Faecalibacterium</taxon>
    </lineage>
</organism>
<gene>
    <name evidence="2" type="ORF">CHR61_09045</name>
</gene>
<dbReference type="Pfam" id="PF00583">
    <property type="entry name" value="Acetyltransf_1"/>
    <property type="match status" value="1"/>
</dbReference>
<keyword evidence="2" id="KW-0808">Transferase</keyword>
<dbReference type="PANTHER" id="PTHR43415">
    <property type="entry name" value="SPERMIDINE N(1)-ACETYLTRANSFERASE"/>
    <property type="match status" value="1"/>
</dbReference>
<proteinExistence type="predicted"/>
<evidence type="ECO:0000313" key="3">
    <source>
        <dbReference type="Proteomes" id="UP000220438"/>
    </source>
</evidence>
<dbReference type="InterPro" id="IPR000182">
    <property type="entry name" value="GNAT_dom"/>
</dbReference>
<evidence type="ECO:0000313" key="2">
    <source>
        <dbReference type="EMBL" id="PDX89035.1"/>
    </source>
</evidence>
<dbReference type="PROSITE" id="PS51186">
    <property type="entry name" value="GNAT"/>
    <property type="match status" value="1"/>
</dbReference>
<dbReference type="Gene3D" id="3.40.630.30">
    <property type="match status" value="1"/>
</dbReference>
<dbReference type="RefSeq" id="WP_097771098.1">
    <property type="nucleotide sequence ID" value="NZ_CP065380.1"/>
</dbReference>
<dbReference type="AlphaFoldDB" id="A0A2A7BCF0"/>